<name>A0A9I9E8A5_CUCME</name>
<evidence type="ECO:0000313" key="1">
    <source>
        <dbReference type="EnsemblPlants" id="MELO3C030172.2.1"/>
    </source>
</evidence>
<dbReference type="AlphaFoldDB" id="A0A9I9E8A5"/>
<proteinExistence type="predicted"/>
<dbReference type="EnsemblPlants" id="MELO3C030172.2.1">
    <property type="protein sequence ID" value="MELO3C030172.2.1"/>
    <property type="gene ID" value="MELO3C030172.2"/>
</dbReference>
<protein>
    <submittedName>
        <fullName evidence="1">Uncharacterized protein</fullName>
    </submittedName>
</protein>
<sequence length="56" mass="6389">MVFLKLEFWKKACIFKGASIFEGVLEVGVSEESLFLQMSFNLRGYSTSEVEESFIS</sequence>
<organism evidence="1">
    <name type="scientific">Cucumis melo</name>
    <name type="common">Muskmelon</name>
    <dbReference type="NCBI Taxonomy" id="3656"/>
    <lineage>
        <taxon>Eukaryota</taxon>
        <taxon>Viridiplantae</taxon>
        <taxon>Streptophyta</taxon>
        <taxon>Embryophyta</taxon>
        <taxon>Tracheophyta</taxon>
        <taxon>Spermatophyta</taxon>
        <taxon>Magnoliopsida</taxon>
        <taxon>eudicotyledons</taxon>
        <taxon>Gunneridae</taxon>
        <taxon>Pentapetalae</taxon>
        <taxon>rosids</taxon>
        <taxon>fabids</taxon>
        <taxon>Cucurbitales</taxon>
        <taxon>Cucurbitaceae</taxon>
        <taxon>Benincaseae</taxon>
        <taxon>Cucumis</taxon>
    </lineage>
</organism>
<dbReference type="Gramene" id="MELO3C030172.2.1">
    <property type="protein sequence ID" value="MELO3C030172.2.1"/>
    <property type="gene ID" value="MELO3C030172.2"/>
</dbReference>
<reference evidence="1" key="1">
    <citation type="submission" date="2023-03" db="UniProtKB">
        <authorList>
            <consortium name="EnsemblPlants"/>
        </authorList>
    </citation>
    <scope>IDENTIFICATION</scope>
</reference>
<accession>A0A9I9E8A5</accession>